<keyword evidence="3" id="KW-0813">Transport</keyword>
<comment type="similarity">
    <text evidence="2">Belongs to the FliH family.</text>
</comment>
<evidence type="ECO:0000256" key="4">
    <source>
        <dbReference type="ARBA" id="ARBA00022795"/>
    </source>
</evidence>
<evidence type="ECO:0000313" key="9">
    <source>
        <dbReference type="EMBL" id="QWB29033.1"/>
    </source>
</evidence>
<dbReference type="InterPro" id="IPR018035">
    <property type="entry name" value="Flagellar_FliH/T3SS_HrpE"/>
</dbReference>
<feature type="coiled-coil region" evidence="7">
    <location>
        <begin position="58"/>
        <end position="86"/>
    </location>
</feature>
<keyword evidence="9" id="KW-0966">Cell projection</keyword>
<keyword evidence="10" id="KW-1185">Reference proteome</keyword>
<keyword evidence="5" id="KW-0653">Protein transport</keyword>
<dbReference type="Proteomes" id="UP000679498">
    <property type="component" value="Chromosome"/>
</dbReference>
<protein>
    <submittedName>
        <fullName evidence="9">Flagellar assembly protein FliH</fullName>
    </submittedName>
</protein>
<keyword evidence="9" id="KW-0282">Flagellum</keyword>
<dbReference type="PANTHER" id="PTHR34982">
    <property type="entry name" value="YOP PROTEINS TRANSLOCATION PROTEIN L"/>
    <property type="match status" value="1"/>
</dbReference>
<reference evidence="9 10" key="1">
    <citation type="submission" date="2021-05" db="EMBL/GenBank/DDBJ databases">
        <title>Biocontrol using Exiguobacterium acetylicum SI17 against litchi downy blight caused by Peronophythora litchii.</title>
        <authorList>
            <person name="Zheng L."/>
        </authorList>
    </citation>
    <scope>NUCLEOTIDE SEQUENCE [LARGE SCALE GENOMIC DNA]</scope>
    <source>
        <strain evidence="9 10">SI17</strain>
    </source>
</reference>
<feature type="domain" description="Flagellar assembly protein FliH/Type III secretion system HrpE" evidence="8">
    <location>
        <begin position="105"/>
        <end position="231"/>
    </location>
</feature>
<evidence type="ECO:0000256" key="5">
    <source>
        <dbReference type="ARBA" id="ARBA00022927"/>
    </source>
</evidence>
<proteinExistence type="inferred from homology"/>
<dbReference type="RefSeq" id="WP_047393803.1">
    <property type="nucleotide sequence ID" value="NZ_CP075897.1"/>
</dbReference>
<keyword evidence="4" id="KW-1005">Bacterial flagellum biogenesis</keyword>
<evidence type="ECO:0000256" key="7">
    <source>
        <dbReference type="SAM" id="Coils"/>
    </source>
</evidence>
<keyword evidence="7" id="KW-0175">Coiled coil</keyword>
<dbReference type="GeneID" id="88812118"/>
<evidence type="ECO:0000259" key="8">
    <source>
        <dbReference type="Pfam" id="PF02108"/>
    </source>
</evidence>
<dbReference type="Pfam" id="PF02108">
    <property type="entry name" value="FliH"/>
    <property type="match status" value="1"/>
</dbReference>
<evidence type="ECO:0000256" key="1">
    <source>
        <dbReference type="ARBA" id="ARBA00003041"/>
    </source>
</evidence>
<organism evidence="9 10">
    <name type="scientific">Exiguobacterium acetylicum</name>
    <name type="common">Brevibacterium acetylicum</name>
    <dbReference type="NCBI Taxonomy" id="41170"/>
    <lineage>
        <taxon>Bacteria</taxon>
        <taxon>Bacillati</taxon>
        <taxon>Bacillota</taxon>
        <taxon>Bacilli</taxon>
        <taxon>Bacillales</taxon>
        <taxon>Bacillales Family XII. Incertae Sedis</taxon>
        <taxon>Exiguobacterium</taxon>
    </lineage>
</organism>
<dbReference type="PANTHER" id="PTHR34982:SF1">
    <property type="entry name" value="FLAGELLAR ASSEMBLY PROTEIN FLIH"/>
    <property type="match status" value="1"/>
</dbReference>
<evidence type="ECO:0000256" key="2">
    <source>
        <dbReference type="ARBA" id="ARBA00006602"/>
    </source>
</evidence>
<sequence>MILLSNVIKRQAVIERQERTLVQVRNAQEESAIVPDTFYEERMAEGQAELERLRQTMVLEFEQRQREFEQERLQALEEARQRGYEEGHQAGFETGRAEGQATFEEQIATTNTFTARIEEQNQERLMRLEHELCVLGLQVTHQFLEQLHDEEEEALYQLLHQLIIQFRDREKIIIYASPADFERVVLLEEQLQGVLGANATIQLRFDPALKARDYRIDSENGAITGGLTSGFEALQTKIKEVLHHV</sequence>
<evidence type="ECO:0000256" key="6">
    <source>
        <dbReference type="ARBA" id="ARBA00023225"/>
    </source>
</evidence>
<keyword evidence="9" id="KW-0969">Cilium</keyword>
<keyword evidence="6" id="KW-1006">Bacterial flagellum protein export</keyword>
<evidence type="ECO:0000256" key="3">
    <source>
        <dbReference type="ARBA" id="ARBA00022448"/>
    </source>
</evidence>
<accession>A0ABX8G639</accession>
<dbReference type="EMBL" id="CP075897">
    <property type="protein sequence ID" value="QWB29033.1"/>
    <property type="molecule type" value="Genomic_DNA"/>
</dbReference>
<evidence type="ECO:0000313" key="10">
    <source>
        <dbReference type="Proteomes" id="UP000679498"/>
    </source>
</evidence>
<name>A0ABX8G639_EXIAC</name>
<comment type="function">
    <text evidence="1">Needed for flagellar regrowth and assembly.</text>
</comment>
<gene>
    <name evidence="9" type="ORF">KKI46_10545</name>
</gene>
<dbReference type="InterPro" id="IPR051472">
    <property type="entry name" value="T3SS_Stator/FliH"/>
</dbReference>